<reference evidence="1 2" key="1">
    <citation type="submission" date="2019-01" db="EMBL/GenBank/DDBJ databases">
        <authorList>
            <person name="Brito A."/>
        </authorList>
    </citation>
    <scope>NUCLEOTIDE SEQUENCE [LARGE SCALE GENOMIC DNA]</scope>
    <source>
        <strain evidence="1">1</strain>
    </source>
</reference>
<accession>A0A563VU02</accession>
<dbReference type="Proteomes" id="UP000320055">
    <property type="component" value="Unassembled WGS sequence"/>
</dbReference>
<dbReference type="AlphaFoldDB" id="A0A563VU02"/>
<name>A0A563VU02_9CYAN</name>
<keyword evidence="2" id="KW-1185">Reference proteome</keyword>
<sequence>MTFLPLIIFKNKCSQDSQPLIILKIQSYNKISYFINCGSSCFQVTAFL</sequence>
<organism evidence="1 2">
    <name type="scientific">Hyella patelloides LEGE 07179</name>
    <dbReference type="NCBI Taxonomy" id="945734"/>
    <lineage>
        <taxon>Bacteria</taxon>
        <taxon>Bacillati</taxon>
        <taxon>Cyanobacteriota</taxon>
        <taxon>Cyanophyceae</taxon>
        <taxon>Pleurocapsales</taxon>
        <taxon>Hyellaceae</taxon>
        <taxon>Hyella</taxon>
    </lineage>
</organism>
<evidence type="ECO:0000313" key="1">
    <source>
        <dbReference type="EMBL" id="VEP14927.1"/>
    </source>
</evidence>
<evidence type="ECO:0000313" key="2">
    <source>
        <dbReference type="Proteomes" id="UP000320055"/>
    </source>
</evidence>
<dbReference type="EMBL" id="CAACVJ010000223">
    <property type="protein sequence ID" value="VEP14927.1"/>
    <property type="molecule type" value="Genomic_DNA"/>
</dbReference>
<protein>
    <submittedName>
        <fullName evidence="1">Uncharacterized protein</fullName>
    </submittedName>
</protein>
<gene>
    <name evidence="1" type="ORF">H1P_30003</name>
</gene>
<proteinExistence type="predicted"/>